<feature type="non-terminal residue" evidence="1">
    <location>
        <position position="160"/>
    </location>
</feature>
<name>X1CD40_9ZZZZ</name>
<feature type="non-terminal residue" evidence="1">
    <location>
        <position position="1"/>
    </location>
</feature>
<gene>
    <name evidence="1" type="ORF">S01H4_62181</name>
</gene>
<proteinExistence type="predicted"/>
<comment type="caution">
    <text evidence="1">The sequence shown here is derived from an EMBL/GenBank/DDBJ whole genome shotgun (WGS) entry which is preliminary data.</text>
</comment>
<dbReference type="AlphaFoldDB" id="X1CD40"/>
<dbReference type="EMBL" id="BART01037050">
    <property type="protein sequence ID" value="GAH05487.1"/>
    <property type="molecule type" value="Genomic_DNA"/>
</dbReference>
<reference evidence="1" key="1">
    <citation type="journal article" date="2014" name="Front. Microbiol.">
        <title>High frequency of phylogenetically diverse reductive dehalogenase-homologous genes in deep subseafloor sedimentary metagenomes.</title>
        <authorList>
            <person name="Kawai M."/>
            <person name="Futagami T."/>
            <person name="Toyoda A."/>
            <person name="Takaki Y."/>
            <person name="Nishi S."/>
            <person name="Hori S."/>
            <person name="Arai W."/>
            <person name="Tsubouchi T."/>
            <person name="Morono Y."/>
            <person name="Uchiyama I."/>
            <person name="Ito T."/>
            <person name="Fujiyama A."/>
            <person name="Inagaki F."/>
            <person name="Takami H."/>
        </authorList>
    </citation>
    <scope>NUCLEOTIDE SEQUENCE</scope>
    <source>
        <strain evidence="1">Expedition CK06-06</strain>
    </source>
</reference>
<evidence type="ECO:0000313" key="1">
    <source>
        <dbReference type="EMBL" id="GAH05487.1"/>
    </source>
</evidence>
<evidence type="ECO:0008006" key="2">
    <source>
        <dbReference type="Google" id="ProtNLM"/>
    </source>
</evidence>
<sequence>FGTGDLFRTGTAAGPGTIKQQQKMGQAQVNPMGLTQFSPFRIIQGAQGSLGVVTWATLKLELFPSTQKVYHFQSDNIQDLLDLQYELLKYRLCDELFILNNLNLACLLKQNPQEISELVGNLKRWNLIYILSGRGPLAKDKISYLEGDIDEIKAEGRIQA</sequence>
<protein>
    <recommendedName>
        <fullName evidence="2">FAD-binding PCMH-type domain-containing protein</fullName>
    </recommendedName>
</protein>
<organism evidence="1">
    <name type="scientific">marine sediment metagenome</name>
    <dbReference type="NCBI Taxonomy" id="412755"/>
    <lineage>
        <taxon>unclassified sequences</taxon>
        <taxon>metagenomes</taxon>
        <taxon>ecological metagenomes</taxon>
    </lineage>
</organism>
<accession>X1CD40</accession>